<feature type="signal peptide" evidence="2">
    <location>
        <begin position="1"/>
        <end position="21"/>
    </location>
</feature>
<name>A0ABN8AIH8_9PROT</name>
<proteinExistence type="predicted"/>
<organism evidence="3 4">
    <name type="scientific">Candidatus Nitrotoga arctica</name>
    <dbReference type="NCBI Taxonomy" id="453162"/>
    <lineage>
        <taxon>Bacteria</taxon>
        <taxon>Pseudomonadati</taxon>
        <taxon>Pseudomonadota</taxon>
        <taxon>Betaproteobacteria</taxon>
        <taxon>Nitrosomonadales</taxon>
        <taxon>Gallionellaceae</taxon>
        <taxon>Candidatus Nitrotoga</taxon>
    </lineage>
</organism>
<keyword evidence="4" id="KW-1185">Reference proteome</keyword>
<evidence type="ECO:0000313" key="4">
    <source>
        <dbReference type="Proteomes" id="UP000839052"/>
    </source>
</evidence>
<evidence type="ECO:0000256" key="2">
    <source>
        <dbReference type="SAM" id="SignalP"/>
    </source>
</evidence>
<feature type="chain" id="PRO_5045076367" evidence="2">
    <location>
        <begin position="22"/>
        <end position="316"/>
    </location>
</feature>
<protein>
    <submittedName>
        <fullName evidence="3">Uncharacterized protein</fullName>
    </submittedName>
</protein>
<evidence type="ECO:0000256" key="1">
    <source>
        <dbReference type="SAM" id="MobiDB-lite"/>
    </source>
</evidence>
<dbReference type="EMBL" id="OU912926">
    <property type="protein sequence ID" value="CAG9932533.1"/>
    <property type="molecule type" value="Genomic_DNA"/>
</dbReference>
<evidence type="ECO:0000313" key="3">
    <source>
        <dbReference type="EMBL" id="CAG9932533.1"/>
    </source>
</evidence>
<dbReference type="Proteomes" id="UP000839052">
    <property type="component" value="Chromosome"/>
</dbReference>
<dbReference type="RefSeq" id="WP_239796450.1">
    <property type="nucleotide sequence ID" value="NZ_OU912926.1"/>
</dbReference>
<reference evidence="3 4" key="1">
    <citation type="submission" date="2021-10" db="EMBL/GenBank/DDBJ databases">
        <authorList>
            <person name="Koch H."/>
        </authorList>
    </citation>
    <scope>NUCLEOTIDE SEQUENCE [LARGE SCALE GENOMIC DNA]</scope>
    <source>
        <strain evidence="3">6680</strain>
    </source>
</reference>
<gene>
    <name evidence="3" type="ORF">NTG6680_1280</name>
</gene>
<feature type="region of interest" description="Disordered" evidence="1">
    <location>
        <begin position="273"/>
        <end position="292"/>
    </location>
</feature>
<keyword evidence="2" id="KW-0732">Signal</keyword>
<sequence>MTTVKNTLACLMLVASSSVFAFMPAAGMWGVDSEDNGLPGRGFQIEAENEIMVFTYFGYRPDGSGTFHYASGPIINNTFTSALLNTQGGTSMGGVHQDAVVAGSAGNVTINFTSGKHGFITFPGEPQRAISKRPFGYAEGPDGLLGTWLFTMVVGQTPFSEVRNLSIKTGTATSTGNGIVTNSTANFTCEYQISGTFAGAVACFNFPQVTGSRGYLLKISGDEGDGVALSLVSTNSFSASNGYANRIETKSGIKTGLNDGTIASLTQHSQLAPDQVSSHATEQLSNEKSMSSGDLTNAEALKTLALQTQVVMQTIQ</sequence>
<accession>A0ABN8AIH8</accession>